<protein>
    <submittedName>
        <fullName evidence="3">Iron dicitrate transporter FecR</fullName>
    </submittedName>
</protein>
<accession>A0A512RG72</accession>
<dbReference type="PANTHER" id="PTHR30273:SF2">
    <property type="entry name" value="PROTEIN FECR"/>
    <property type="match status" value="1"/>
</dbReference>
<proteinExistence type="predicted"/>
<dbReference type="RefSeq" id="WP_146858305.1">
    <property type="nucleotide sequence ID" value="NZ_BKAU01000001.1"/>
</dbReference>
<dbReference type="Gene3D" id="3.55.50.30">
    <property type="match status" value="1"/>
</dbReference>
<evidence type="ECO:0000259" key="1">
    <source>
        <dbReference type="Pfam" id="PF04773"/>
    </source>
</evidence>
<dbReference type="Proteomes" id="UP000321436">
    <property type="component" value="Unassembled WGS sequence"/>
</dbReference>
<keyword evidence="4" id="KW-1185">Reference proteome</keyword>
<dbReference type="EMBL" id="BKAU01000001">
    <property type="protein sequence ID" value="GEP94690.1"/>
    <property type="molecule type" value="Genomic_DNA"/>
</dbReference>
<dbReference type="OrthoDB" id="641696at2"/>
<dbReference type="GO" id="GO:0016989">
    <property type="term" value="F:sigma factor antagonist activity"/>
    <property type="evidence" value="ECO:0007669"/>
    <property type="project" value="TreeGrafter"/>
</dbReference>
<dbReference type="InterPro" id="IPR006860">
    <property type="entry name" value="FecR"/>
</dbReference>
<dbReference type="Pfam" id="PF04773">
    <property type="entry name" value="FecR"/>
    <property type="match status" value="1"/>
</dbReference>
<reference evidence="3 4" key="1">
    <citation type="submission" date="2019-07" db="EMBL/GenBank/DDBJ databases">
        <title>Whole genome shotgun sequence of Chitinophaga cymbidii NBRC 109752.</title>
        <authorList>
            <person name="Hosoyama A."/>
            <person name="Uohara A."/>
            <person name="Ohji S."/>
            <person name="Ichikawa N."/>
        </authorList>
    </citation>
    <scope>NUCLEOTIDE SEQUENCE [LARGE SCALE GENOMIC DNA]</scope>
    <source>
        <strain evidence="3 4">NBRC 109752</strain>
    </source>
</reference>
<name>A0A512RG72_9BACT</name>
<evidence type="ECO:0000259" key="2">
    <source>
        <dbReference type="Pfam" id="PF16344"/>
    </source>
</evidence>
<dbReference type="AlphaFoldDB" id="A0A512RG72"/>
<comment type="caution">
    <text evidence="3">The sequence shown here is derived from an EMBL/GenBank/DDBJ whole genome shotgun (WGS) entry which is preliminary data.</text>
</comment>
<organism evidence="3 4">
    <name type="scientific">Chitinophaga cymbidii</name>
    <dbReference type="NCBI Taxonomy" id="1096750"/>
    <lineage>
        <taxon>Bacteria</taxon>
        <taxon>Pseudomonadati</taxon>
        <taxon>Bacteroidota</taxon>
        <taxon>Chitinophagia</taxon>
        <taxon>Chitinophagales</taxon>
        <taxon>Chitinophagaceae</taxon>
        <taxon>Chitinophaga</taxon>
    </lineage>
</organism>
<feature type="domain" description="FecR protein" evidence="1">
    <location>
        <begin position="189"/>
        <end position="284"/>
    </location>
</feature>
<evidence type="ECO:0000313" key="3">
    <source>
        <dbReference type="EMBL" id="GEP94690.1"/>
    </source>
</evidence>
<feature type="domain" description="Protein FecR C-terminal" evidence="2">
    <location>
        <begin position="339"/>
        <end position="403"/>
    </location>
</feature>
<dbReference type="PANTHER" id="PTHR30273">
    <property type="entry name" value="PERIPLASMIC SIGNAL SENSOR AND SIGMA FACTOR ACTIVATOR FECR-RELATED"/>
    <property type="match status" value="1"/>
</dbReference>
<evidence type="ECO:0000313" key="4">
    <source>
        <dbReference type="Proteomes" id="UP000321436"/>
    </source>
</evidence>
<dbReference type="Gene3D" id="2.60.120.1440">
    <property type="match status" value="1"/>
</dbReference>
<dbReference type="InterPro" id="IPR032508">
    <property type="entry name" value="FecR_C"/>
</dbReference>
<sequence>MEDKDIPGLLYKYLQGTLQEDEQRRLEDWKARSPDNASLMEEIASPESLSESLSEYHPDNKKALRERILHKILDSDHQFSHAPERPVMTGRRWWMAAAVLAAVVSSVYFIASYYQRPEPGNVAVSATPAEVLPGKTGAILTLSDGSQVVLDSLREGVVSNQNGTQVVLEDGGLAYNPAGPASGGITYNTITTPKGRQFDVRLPDGTRAWLNAASTITYPTAFHGNERMVKITGEVYLEVVKSNVPFMVNVNNKTSIRVLGTHFNVNAYDNEESISTTLLEGSVRIASIPAGSRPSDRETVILRPGQQAKVQVGSGGHPEITVSSDVSVEKVVAWKNGLFDFEGATLGEVMRQLERWYDIEVVYEGDIQQLKLTGKMTRGVTLNGLLKGLDRLGIHCQLEGRTLKLFP</sequence>
<dbReference type="InterPro" id="IPR012373">
    <property type="entry name" value="Ferrdict_sens_TM"/>
</dbReference>
<gene>
    <name evidence="3" type="ORF">CCY01nite_09500</name>
</gene>
<dbReference type="Pfam" id="PF16344">
    <property type="entry name" value="FecR_C"/>
    <property type="match status" value="1"/>
</dbReference>